<name>A0A5A5TD99_9CHLR</name>
<evidence type="ECO:0000313" key="5">
    <source>
        <dbReference type="EMBL" id="GCF09327.1"/>
    </source>
</evidence>
<dbReference type="GO" id="GO:0015074">
    <property type="term" value="P:DNA integration"/>
    <property type="evidence" value="ECO:0007669"/>
    <property type="project" value="UniProtKB-KW"/>
</dbReference>
<dbReference type="EMBL" id="BIXY01000041">
    <property type="protein sequence ID" value="GCF09327.1"/>
    <property type="molecule type" value="Genomic_DNA"/>
</dbReference>
<dbReference type="OrthoDB" id="156970at2"/>
<evidence type="ECO:0000256" key="2">
    <source>
        <dbReference type="ARBA" id="ARBA00023125"/>
    </source>
</evidence>
<evidence type="ECO:0000259" key="4">
    <source>
        <dbReference type="PROSITE" id="PS51898"/>
    </source>
</evidence>
<gene>
    <name evidence="5" type="ORF">KDI_28910</name>
</gene>
<feature type="domain" description="Tyr recombinase" evidence="4">
    <location>
        <begin position="171"/>
        <end position="235"/>
    </location>
</feature>
<dbReference type="AlphaFoldDB" id="A0A5A5TD99"/>
<reference evidence="5 6" key="1">
    <citation type="submission" date="2019-01" db="EMBL/GenBank/DDBJ databases">
        <title>Draft genome sequence of Dictyobacter sp. Uno17.</title>
        <authorList>
            <person name="Wang C.M."/>
            <person name="Zheng Y."/>
            <person name="Sakai Y."/>
            <person name="Abe K."/>
            <person name="Yokota A."/>
            <person name="Yabe S."/>
        </authorList>
    </citation>
    <scope>NUCLEOTIDE SEQUENCE [LARGE SCALE GENOMIC DNA]</scope>
    <source>
        <strain evidence="5 6">Uno17</strain>
    </source>
</reference>
<dbReference type="InterPro" id="IPR011010">
    <property type="entry name" value="DNA_brk_join_enz"/>
</dbReference>
<keyword evidence="6" id="KW-1185">Reference proteome</keyword>
<dbReference type="Gene3D" id="1.10.150.130">
    <property type="match status" value="1"/>
</dbReference>
<dbReference type="RefSeq" id="WP_149402272.1">
    <property type="nucleotide sequence ID" value="NZ_BIXY01000041.1"/>
</dbReference>
<dbReference type="InterPro" id="IPR010998">
    <property type="entry name" value="Integrase_recombinase_N"/>
</dbReference>
<dbReference type="SUPFAM" id="SSF56349">
    <property type="entry name" value="DNA breaking-rejoining enzymes"/>
    <property type="match status" value="1"/>
</dbReference>
<dbReference type="GO" id="GO:0003677">
    <property type="term" value="F:DNA binding"/>
    <property type="evidence" value="ECO:0007669"/>
    <property type="project" value="UniProtKB-KW"/>
</dbReference>
<proteinExistence type="predicted"/>
<accession>A0A5A5TD99</accession>
<comment type="caution">
    <text evidence="5">The sequence shown here is derived from an EMBL/GenBank/DDBJ whole genome shotgun (WGS) entry which is preliminary data.</text>
</comment>
<dbReference type="Gene3D" id="1.10.443.10">
    <property type="entry name" value="Intergrase catalytic core"/>
    <property type="match status" value="1"/>
</dbReference>
<dbReference type="InterPro" id="IPR004107">
    <property type="entry name" value="Integrase_SAM-like_N"/>
</dbReference>
<sequence>MYGREKSRGHNEGSVYFDASRDRWVAAVSIAPGKRKKFYFEKKQDAIKKKNEALRELEKGTLATGTRQKLGEYLVDWLENVHKSKLRIGTYVNYKKLIGYVVADLGEIWLQKLTPQQVQAFYSKKLDGMLSSKVVHDIHGVLHLALNNAVRWGMVSRNVCDLVTPPSIVSREVVPLTVEQTHVLMKHIRGHRLEVLLATAVVTGMRRGELLALRWSNIDLDRKRLQVLHCCFFVL</sequence>
<organism evidence="5 6">
    <name type="scientific">Dictyobacter arantiisoli</name>
    <dbReference type="NCBI Taxonomy" id="2014874"/>
    <lineage>
        <taxon>Bacteria</taxon>
        <taxon>Bacillati</taxon>
        <taxon>Chloroflexota</taxon>
        <taxon>Ktedonobacteria</taxon>
        <taxon>Ktedonobacterales</taxon>
        <taxon>Dictyobacteraceae</taxon>
        <taxon>Dictyobacter</taxon>
    </lineage>
</organism>
<dbReference type="Pfam" id="PF14659">
    <property type="entry name" value="Phage_int_SAM_3"/>
    <property type="match status" value="1"/>
</dbReference>
<keyword evidence="3" id="KW-0233">DNA recombination</keyword>
<dbReference type="GO" id="GO:0006310">
    <property type="term" value="P:DNA recombination"/>
    <property type="evidence" value="ECO:0007669"/>
    <property type="project" value="UniProtKB-KW"/>
</dbReference>
<evidence type="ECO:0000313" key="6">
    <source>
        <dbReference type="Proteomes" id="UP000322530"/>
    </source>
</evidence>
<keyword evidence="2" id="KW-0238">DNA-binding</keyword>
<evidence type="ECO:0000256" key="3">
    <source>
        <dbReference type="ARBA" id="ARBA00023172"/>
    </source>
</evidence>
<dbReference type="Proteomes" id="UP000322530">
    <property type="component" value="Unassembled WGS sequence"/>
</dbReference>
<dbReference type="InterPro" id="IPR013762">
    <property type="entry name" value="Integrase-like_cat_sf"/>
</dbReference>
<evidence type="ECO:0000256" key="1">
    <source>
        <dbReference type="ARBA" id="ARBA00022908"/>
    </source>
</evidence>
<keyword evidence="1" id="KW-0229">DNA integration</keyword>
<dbReference type="PROSITE" id="PS51898">
    <property type="entry name" value="TYR_RECOMBINASE"/>
    <property type="match status" value="1"/>
</dbReference>
<protein>
    <recommendedName>
        <fullName evidence="4">Tyr recombinase domain-containing protein</fullName>
    </recommendedName>
</protein>
<dbReference type="InterPro" id="IPR002104">
    <property type="entry name" value="Integrase_catalytic"/>
</dbReference>